<comment type="cofactor">
    <cofactor evidence="10">
        <name>Zn(2+)</name>
        <dbReference type="ChEBI" id="CHEBI:29105"/>
    </cofactor>
    <text evidence="10">Binds 1 zinc ion per subunit.</text>
</comment>
<reference evidence="12" key="1">
    <citation type="submission" date="2020-02" db="EMBL/GenBank/DDBJ databases">
        <authorList>
            <person name="Meier V. D."/>
        </authorList>
    </citation>
    <scope>NUCLEOTIDE SEQUENCE</scope>
    <source>
        <strain evidence="12">AVDCRST_MAG06</strain>
    </source>
</reference>
<evidence type="ECO:0000256" key="10">
    <source>
        <dbReference type="RuleBase" id="RU003983"/>
    </source>
</evidence>
<dbReference type="PANTHER" id="PTHR43221:SF3">
    <property type="entry name" value="SLL1280 PROTEIN"/>
    <property type="match status" value="1"/>
</dbReference>
<dbReference type="InterPro" id="IPR050083">
    <property type="entry name" value="HtpX_protease"/>
</dbReference>
<sequence length="336" mass="36693">MTDTPARSRATLTGISSRAWEHPADQGALVALRRLKGFDTVLKTMSGLFNERAVRLAYLGSSVRVDERQFPVLHYALSDVARVLDAVEVPELFVRANPGFNALTIGMNKPFIVLDSGLVDLLDEEELRFVVAHELGHALSGHAVYQTLLQRLIQVTGVLSSLPLGGLGVRAIVAALYEWSRKSELSADRAGLLATQDPAVALRVHMQVASGGHLDDLDTTSFLAQGQEYLEADDVRDSVLKMLLVENRSHPFAVVRAAEMRRWVDSGAYTRILSGDYPRRDDDAAAKVSDAARAAAASYSDSFRSSQDAVGRLVHDLAGVAGSVKVWLDERFRREA</sequence>
<keyword evidence="2 10" id="KW-0645">Protease</keyword>
<accession>A0A6J4NLG4</accession>
<dbReference type="Pfam" id="PF01435">
    <property type="entry name" value="Peptidase_M48"/>
    <property type="match status" value="1"/>
</dbReference>
<gene>
    <name evidence="12" type="ORF">AVDCRST_MAG06-1602</name>
</gene>
<dbReference type="InterPro" id="IPR001915">
    <property type="entry name" value="Peptidase_M48"/>
</dbReference>
<evidence type="ECO:0000313" key="12">
    <source>
        <dbReference type="EMBL" id="CAA9391789.1"/>
    </source>
</evidence>
<keyword evidence="3" id="KW-0812">Transmembrane</keyword>
<dbReference type="RefSeq" id="WP_295658203.1">
    <property type="nucleotide sequence ID" value="NZ_CADCUP010000112.1"/>
</dbReference>
<evidence type="ECO:0000256" key="2">
    <source>
        <dbReference type="ARBA" id="ARBA00022670"/>
    </source>
</evidence>
<keyword evidence="6 10" id="KW-0862">Zinc</keyword>
<evidence type="ECO:0000256" key="7">
    <source>
        <dbReference type="ARBA" id="ARBA00022989"/>
    </source>
</evidence>
<comment type="similarity">
    <text evidence="10">Belongs to the peptidase M48 family.</text>
</comment>
<dbReference type="GO" id="GO:0004222">
    <property type="term" value="F:metalloendopeptidase activity"/>
    <property type="evidence" value="ECO:0007669"/>
    <property type="project" value="InterPro"/>
</dbReference>
<protein>
    <submittedName>
        <fullName evidence="12">Zn-dependent protease with chaperone function</fullName>
    </submittedName>
</protein>
<keyword evidence="9" id="KW-0472">Membrane</keyword>
<dbReference type="GO" id="GO:0006508">
    <property type="term" value="P:proteolysis"/>
    <property type="evidence" value="ECO:0007669"/>
    <property type="project" value="UniProtKB-KW"/>
</dbReference>
<evidence type="ECO:0000256" key="9">
    <source>
        <dbReference type="ARBA" id="ARBA00023136"/>
    </source>
</evidence>
<proteinExistence type="inferred from homology"/>
<evidence type="ECO:0000256" key="1">
    <source>
        <dbReference type="ARBA" id="ARBA00022475"/>
    </source>
</evidence>
<keyword evidence="8 10" id="KW-0482">Metalloprotease</keyword>
<evidence type="ECO:0000259" key="11">
    <source>
        <dbReference type="Pfam" id="PF01435"/>
    </source>
</evidence>
<organism evidence="12">
    <name type="scientific">uncultured Nocardioides sp</name>
    <dbReference type="NCBI Taxonomy" id="198441"/>
    <lineage>
        <taxon>Bacteria</taxon>
        <taxon>Bacillati</taxon>
        <taxon>Actinomycetota</taxon>
        <taxon>Actinomycetes</taxon>
        <taxon>Propionibacteriales</taxon>
        <taxon>Nocardioidaceae</taxon>
        <taxon>Nocardioides</taxon>
        <taxon>environmental samples</taxon>
    </lineage>
</organism>
<keyword evidence="7" id="KW-1133">Transmembrane helix</keyword>
<dbReference type="EMBL" id="CADCUP010000112">
    <property type="protein sequence ID" value="CAA9391789.1"/>
    <property type="molecule type" value="Genomic_DNA"/>
</dbReference>
<evidence type="ECO:0000256" key="8">
    <source>
        <dbReference type="ARBA" id="ARBA00023049"/>
    </source>
</evidence>
<keyword evidence="4" id="KW-0479">Metal-binding</keyword>
<evidence type="ECO:0000256" key="5">
    <source>
        <dbReference type="ARBA" id="ARBA00022801"/>
    </source>
</evidence>
<keyword evidence="1" id="KW-1003">Cell membrane</keyword>
<evidence type="ECO:0000256" key="6">
    <source>
        <dbReference type="ARBA" id="ARBA00022833"/>
    </source>
</evidence>
<evidence type="ECO:0000256" key="3">
    <source>
        <dbReference type="ARBA" id="ARBA00022692"/>
    </source>
</evidence>
<dbReference type="GO" id="GO:0046872">
    <property type="term" value="F:metal ion binding"/>
    <property type="evidence" value="ECO:0007669"/>
    <property type="project" value="UniProtKB-KW"/>
</dbReference>
<dbReference type="PANTHER" id="PTHR43221">
    <property type="entry name" value="PROTEASE HTPX"/>
    <property type="match status" value="1"/>
</dbReference>
<feature type="domain" description="Peptidase M48" evidence="11">
    <location>
        <begin position="70"/>
        <end position="263"/>
    </location>
</feature>
<keyword evidence="5 10" id="KW-0378">Hydrolase</keyword>
<evidence type="ECO:0000256" key="4">
    <source>
        <dbReference type="ARBA" id="ARBA00022723"/>
    </source>
</evidence>
<name>A0A6J4NLG4_9ACTN</name>
<dbReference type="CDD" id="cd07325">
    <property type="entry name" value="M48_Ste24p_like"/>
    <property type="match status" value="1"/>
</dbReference>
<dbReference type="AlphaFoldDB" id="A0A6J4NLG4"/>
<dbReference type="Gene3D" id="3.30.2010.10">
    <property type="entry name" value="Metalloproteases ('zincins'), catalytic domain"/>
    <property type="match status" value="1"/>
</dbReference>